<dbReference type="PATRIC" id="fig|1219045.3.peg.2235"/>
<keyword evidence="3" id="KW-1185">Reference proteome</keyword>
<dbReference type="Proteomes" id="UP000024284">
    <property type="component" value="Unassembled WGS sequence"/>
</dbReference>
<proteinExistence type="predicted"/>
<name>A0A086P9F1_SPHHM</name>
<comment type="caution">
    <text evidence="2">The sequence shown here is derived from an EMBL/GenBank/DDBJ whole genome shotgun (WGS) entry which is preliminary data.</text>
</comment>
<gene>
    <name evidence="2" type="ORF">BV98_002192</name>
</gene>
<keyword evidence="1" id="KW-0472">Membrane</keyword>
<dbReference type="STRING" id="76947.GCA_002080435_01053"/>
<evidence type="ECO:0000256" key="1">
    <source>
        <dbReference type="SAM" id="Phobius"/>
    </source>
</evidence>
<organism evidence="2 3">
    <name type="scientific">Sphingobium herbicidovorans (strain ATCC 700291 / DSM 11019 / CCUG 56400 / KCTC 2939 / LMG 18315 / NBRC 16415 / MH)</name>
    <name type="common">Sphingomonas herbicidovorans</name>
    <dbReference type="NCBI Taxonomy" id="1219045"/>
    <lineage>
        <taxon>Bacteria</taxon>
        <taxon>Pseudomonadati</taxon>
        <taxon>Pseudomonadota</taxon>
        <taxon>Alphaproteobacteria</taxon>
        <taxon>Sphingomonadales</taxon>
        <taxon>Sphingomonadaceae</taxon>
        <taxon>Sphingobium</taxon>
    </lineage>
</organism>
<feature type="transmembrane region" description="Helical" evidence="1">
    <location>
        <begin position="60"/>
        <end position="80"/>
    </location>
</feature>
<keyword evidence="1" id="KW-1133">Transmembrane helix</keyword>
<dbReference type="AlphaFoldDB" id="A0A086P9F1"/>
<evidence type="ECO:0000313" key="3">
    <source>
        <dbReference type="Proteomes" id="UP000024284"/>
    </source>
</evidence>
<keyword evidence="1" id="KW-0812">Transmembrane</keyword>
<protein>
    <submittedName>
        <fullName evidence="2">Uncharacterized protein</fullName>
    </submittedName>
</protein>
<reference evidence="2" key="1">
    <citation type="submission" date="2014-08" db="EMBL/GenBank/DDBJ databases">
        <title>Draft genome sequences of Sphingobium herbicidovorans.</title>
        <authorList>
            <person name="Gan H.M."/>
            <person name="Gan H.Y."/>
            <person name="Savka M.A."/>
        </authorList>
    </citation>
    <scope>NUCLEOTIDE SEQUENCE [LARGE SCALE GENOMIC DNA]</scope>
    <source>
        <strain evidence="2">NBRC 16415</strain>
    </source>
</reference>
<sequence length="84" mass="8882">MGSARRDQGRGQYRRIDILTPVPPAGVTLAGVLHCGSVPDAISLEEHMPVIDRVRQSADALFQAAMTIGLMIAVAAMILAPMQG</sequence>
<evidence type="ECO:0000313" key="2">
    <source>
        <dbReference type="EMBL" id="KFG90019.1"/>
    </source>
</evidence>
<accession>A0A086P9F1</accession>
<dbReference type="EMBL" id="JFZA02000017">
    <property type="protein sequence ID" value="KFG90019.1"/>
    <property type="molecule type" value="Genomic_DNA"/>
</dbReference>